<dbReference type="EMBL" id="GGEC01055897">
    <property type="protein sequence ID" value="MBX36381.1"/>
    <property type="molecule type" value="Transcribed_RNA"/>
</dbReference>
<reference evidence="1" key="1">
    <citation type="submission" date="2018-02" db="EMBL/GenBank/DDBJ databases">
        <title>Rhizophora mucronata_Transcriptome.</title>
        <authorList>
            <person name="Meera S.P."/>
            <person name="Sreeshan A."/>
            <person name="Augustine A."/>
        </authorList>
    </citation>
    <scope>NUCLEOTIDE SEQUENCE</scope>
    <source>
        <tissue evidence="1">Leaf</tissue>
    </source>
</reference>
<sequence length="58" mass="6554">MKRQIDSNAALDKDSENRLQTALHPFRPTLCCFSLETSTRKINKKISSKSSLAKIPSF</sequence>
<dbReference type="AlphaFoldDB" id="A0A2P2N1R6"/>
<protein>
    <submittedName>
        <fullName evidence="1">Uncharacterized protein</fullName>
    </submittedName>
</protein>
<proteinExistence type="predicted"/>
<name>A0A2P2N1R6_RHIMU</name>
<evidence type="ECO:0000313" key="1">
    <source>
        <dbReference type="EMBL" id="MBX36381.1"/>
    </source>
</evidence>
<organism evidence="1">
    <name type="scientific">Rhizophora mucronata</name>
    <name type="common">Asiatic mangrove</name>
    <dbReference type="NCBI Taxonomy" id="61149"/>
    <lineage>
        <taxon>Eukaryota</taxon>
        <taxon>Viridiplantae</taxon>
        <taxon>Streptophyta</taxon>
        <taxon>Embryophyta</taxon>
        <taxon>Tracheophyta</taxon>
        <taxon>Spermatophyta</taxon>
        <taxon>Magnoliopsida</taxon>
        <taxon>eudicotyledons</taxon>
        <taxon>Gunneridae</taxon>
        <taxon>Pentapetalae</taxon>
        <taxon>rosids</taxon>
        <taxon>fabids</taxon>
        <taxon>Malpighiales</taxon>
        <taxon>Rhizophoraceae</taxon>
        <taxon>Rhizophora</taxon>
    </lineage>
</organism>
<accession>A0A2P2N1R6</accession>